<feature type="domain" description="AB hydrolase-1" evidence="3">
    <location>
        <begin position="30"/>
        <end position="281"/>
    </location>
</feature>
<dbReference type="OrthoDB" id="5902829at2"/>
<evidence type="ECO:0000259" key="3">
    <source>
        <dbReference type="Pfam" id="PF00561"/>
    </source>
</evidence>
<protein>
    <recommendedName>
        <fullName evidence="3">AB hydrolase-1 domain-containing protein</fullName>
    </recommendedName>
</protein>
<comment type="caution">
    <text evidence="4">The sequence shown here is derived from an EMBL/GenBank/DDBJ whole genome shotgun (WGS) entry which is preliminary data.</text>
</comment>
<gene>
    <name evidence="4" type="ORF">GOHSU_25_00440</name>
</gene>
<evidence type="ECO:0000313" key="5">
    <source>
        <dbReference type="Proteomes" id="UP000053405"/>
    </source>
</evidence>
<dbReference type="PANTHER" id="PTHR22946:SF9">
    <property type="entry name" value="POLYKETIDE TRANSFERASE AF380"/>
    <property type="match status" value="1"/>
</dbReference>
<dbReference type="InterPro" id="IPR050261">
    <property type="entry name" value="FrsA_esterase"/>
</dbReference>
<dbReference type="AlphaFoldDB" id="L7LA54"/>
<evidence type="ECO:0000256" key="2">
    <source>
        <dbReference type="ARBA" id="ARBA00038115"/>
    </source>
</evidence>
<comment type="similarity">
    <text evidence="2">Belongs to the AB hydrolase superfamily. FUS2 hydrolase family.</text>
</comment>
<dbReference type="InterPro" id="IPR029058">
    <property type="entry name" value="AB_hydrolase_fold"/>
</dbReference>
<dbReference type="Proteomes" id="UP000053405">
    <property type="component" value="Unassembled WGS sequence"/>
</dbReference>
<accession>L7LA54</accession>
<dbReference type="STRING" id="1121927.GOHSU_25_00440"/>
<dbReference type="SUPFAM" id="SSF53474">
    <property type="entry name" value="alpha/beta-Hydrolases"/>
    <property type="match status" value="1"/>
</dbReference>
<keyword evidence="5" id="KW-1185">Reference proteome</keyword>
<dbReference type="PANTHER" id="PTHR22946">
    <property type="entry name" value="DIENELACTONE HYDROLASE DOMAIN-CONTAINING PROTEIN-RELATED"/>
    <property type="match status" value="1"/>
</dbReference>
<dbReference type="Gene3D" id="3.40.50.1820">
    <property type="entry name" value="alpha/beta hydrolase"/>
    <property type="match status" value="1"/>
</dbReference>
<reference evidence="4 5" key="1">
    <citation type="submission" date="2012-12" db="EMBL/GenBank/DDBJ databases">
        <title>Whole genome shotgun sequence of Gordonia hirsuta NBRC 16056.</title>
        <authorList>
            <person name="Isaki-Nakamura S."/>
            <person name="Hosoyama A."/>
            <person name="Tsuchikane K."/>
            <person name="Katsumata H."/>
            <person name="Baba S."/>
            <person name="Yamazaki S."/>
            <person name="Fujita N."/>
        </authorList>
    </citation>
    <scope>NUCLEOTIDE SEQUENCE [LARGE SCALE GENOMIC DNA]</scope>
    <source>
        <strain evidence="4 5">NBRC 16056</strain>
    </source>
</reference>
<proteinExistence type="inferred from homology"/>
<dbReference type="GO" id="GO:0052689">
    <property type="term" value="F:carboxylic ester hydrolase activity"/>
    <property type="evidence" value="ECO:0007669"/>
    <property type="project" value="UniProtKB-ARBA"/>
</dbReference>
<dbReference type="eggNOG" id="COG1073">
    <property type="taxonomic scope" value="Bacteria"/>
</dbReference>
<sequence length="304" mass="32654">MTREDIEFNGQGATLRGWFYPASTEASTAPCVVMQHGFAAVKEMWLDAYAEVFQAAGLHVVVYDHPGFGASDPVPGTPAQELDPWQQIRCLQDAITYAQGRPEVDADRIGVWGSSYGGANAMVTAAIDRRVGAVVSQVPAISGSTSFGQLVRIDNWAAMDAAFAAERQNRAAGGAPTMIPVVDEDPTATSALPTPDSYAWFHDTAAQRAPHWRNEVTLTSMEYFRGYEPGMYLPLIAPTPLLMIAAPLDRLASGQLATAAYETAAQPKELVLVPGGHFDAYTGQGFEVTSTAALDWFTEHLAGR</sequence>
<dbReference type="Gene3D" id="1.10.10.800">
    <property type="match status" value="1"/>
</dbReference>
<keyword evidence="1" id="KW-0378">Hydrolase</keyword>
<dbReference type="EMBL" id="BANT01000025">
    <property type="protein sequence ID" value="GAC57809.1"/>
    <property type="molecule type" value="Genomic_DNA"/>
</dbReference>
<organism evidence="4 5">
    <name type="scientific">Gordonia hirsuta DSM 44140 = NBRC 16056</name>
    <dbReference type="NCBI Taxonomy" id="1121927"/>
    <lineage>
        <taxon>Bacteria</taxon>
        <taxon>Bacillati</taxon>
        <taxon>Actinomycetota</taxon>
        <taxon>Actinomycetes</taxon>
        <taxon>Mycobacteriales</taxon>
        <taxon>Gordoniaceae</taxon>
        <taxon>Gordonia</taxon>
    </lineage>
</organism>
<dbReference type="RefSeq" id="WP_005940699.1">
    <property type="nucleotide sequence ID" value="NZ_ATVK01000013.1"/>
</dbReference>
<evidence type="ECO:0000313" key="4">
    <source>
        <dbReference type="EMBL" id="GAC57809.1"/>
    </source>
</evidence>
<dbReference type="InterPro" id="IPR000073">
    <property type="entry name" value="AB_hydrolase_1"/>
</dbReference>
<name>L7LA54_9ACTN</name>
<dbReference type="Pfam" id="PF00561">
    <property type="entry name" value="Abhydrolase_1"/>
    <property type="match status" value="1"/>
</dbReference>
<evidence type="ECO:0000256" key="1">
    <source>
        <dbReference type="ARBA" id="ARBA00022801"/>
    </source>
</evidence>